<reference evidence="4 5" key="1">
    <citation type="submission" date="2019-07" db="EMBL/GenBank/DDBJ databases">
        <title>complete genome sequencing of Ornithinimicrobium sp. H23M54.</title>
        <authorList>
            <person name="Bae J.-W."/>
            <person name="Lee S.-Y."/>
        </authorList>
    </citation>
    <scope>NUCLEOTIDE SEQUENCE [LARGE SCALE GENOMIC DNA]</scope>
    <source>
        <strain evidence="4 5">H23M54</strain>
    </source>
</reference>
<dbReference type="InterPro" id="IPR036291">
    <property type="entry name" value="NAD(P)-bd_dom_sf"/>
</dbReference>
<dbReference type="GO" id="GO:0016491">
    <property type="term" value="F:oxidoreductase activity"/>
    <property type="evidence" value="ECO:0007669"/>
    <property type="project" value="UniProtKB-KW"/>
</dbReference>
<proteinExistence type="inferred from homology"/>
<dbReference type="Pfam" id="PF00106">
    <property type="entry name" value="adh_short"/>
    <property type="match status" value="1"/>
</dbReference>
<keyword evidence="5" id="KW-1185">Reference proteome</keyword>
<dbReference type="GO" id="GO:0016020">
    <property type="term" value="C:membrane"/>
    <property type="evidence" value="ECO:0007669"/>
    <property type="project" value="TreeGrafter"/>
</dbReference>
<comment type="similarity">
    <text evidence="1 3">Belongs to the short-chain dehydrogenases/reductases (SDR) family.</text>
</comment>
<dbReference type="SUPFAM" id="SSF51735">
    <property type="entry name" value="NAD(P)-binding Rossmann-fold domains"/>
    <property type="match status" value="1"/>
</dbReference>
<name>A0A516GB47_9MICO</name>
<keyword evidence="2" id="KW-0560">Oxidoreductase</keyword>
<dbReference type="AlphaFoldDB" id="A0A516GB47"/>
<dbReference type="PANTHER" id="PTHR44196">
    <property type="entry name" value="DEHYDROGENASE/REDUCTASE SDR FAMILY MEMBER 7B"/>
    <property type="match status" value="1"/>
</dbReference>
<gene>
    <name evidence="4" type="ORF">FNH13_09850</name>
</gene>
<dbReference type="RefSeq" id="WP_143783278.1">
    <property type="nucleotide sequence ID" value="NZ_CP041616.1"/>
</dbReference>
<evidence type="ECO:0000313" key="4">
    <source>
        <dbReference type="EMBL" id="QDO88600.1"/>
    </source>
</evidence>
<evidence type="ECO:0000256" key="2">
    <source>
        <dbReference type="ARBA" id="ARBA00023002"/>
    </source>
</evidence>
<dbReference type="OrthoDB" id="151996at2"/>
<evidence type="ECO:0000313" key="5">
    <source>
        <dbReference type="Proteomes" id="UP000315395"/>
    </source>
</evidence>
<protein>
    <submittedName>
        <fullName evidence="4">SDR family NAD(P)-dependent oxidoreductase</fullName>
    </submittedName>
</protein>
<dbReference type="PRINTS" id="PR00080">
    <property type="entry name" value="SDRFAMILY"/>
</dbReference>
<dbReference type="PANTHER" id="PTHR44196:SF1">
    <property type="entry name" value="DEHYDROGENASE_REDUCTASE SDR FAMILY MEMBER 7B"/>
    <property type="match status" value="1"/>
</dbReference>
<dbReference type="Gene3D" id="3.40.50.720">
    <property type="entry name" value="NAD(P)-binding Rossmann-like Domain"/>
    <property type="match status" value="1"/>
</dbReference>
<dbReference type="PROSITE" id="PS00061">
    <property type="entry name" value="ADH_SHORT"/>
    <property type="match status" value="1"/>
</dbReference>
<dbReference type="EMBL" id="CP041616">
    <property type="protein sequence ID" value="QDO88600.1"/>
    <property type="molecule type" value="Genomic_DNA"/>
</dbReference>
<dbReference type="KEGG" id="orz:FNH13_09850"/>
<dbReference type="PRINTS" id="PR00081">
    <property type="entry name" value="GDHRDH"/>
</dbReference>
<evidence type="ECO:0000256" key="1">
    <source>
        <dbReference type="ARBA" id="ARBA00006484"/>
    </source>
</evidence>
<organism evidence="4 5">
    <name type="scientific">Ornithinimicrobium ciconiae</name>
    <dbReference type="NCBI Taxonomy" id="2594265"/>
    <lineage>
        <taxon>Bacteria</taxon>
        <taxon>Bacillati</taxon>
        <taxon>Actinomycetota</taxon>
        <taxon>Actinomycetes</taxon>
        <taxon>Micrococcales</taxon>
        <taxon>Ornithinimicrobiaceae</taxon>
        <taxon>Ornithinimicrobium</taxon>
    </lineage>
</organism>
<dbReference type="Proteomes" id="UP000315395">
    <property type="component" value="Chromosome"/>
</dbReference>
<dbReference type="InterPro" id="IPR002347">
    <property type="entry name" value="SDR_fam"/>
</dbReference>
<accession>A0A516GB47</accession>
<evidence type="ECO:0000256" key="3">
    <source>
        <dbReference type="RuleBase" id="RU000363"/>
    </source>
</evidence>
<sequence length="324" mass="34011">MKHQPVALVAGGSRGLGLLIAEELLRRGHQVAICARTPADLTRAEQSLRRHGSVRSYPCDVRDPDQIDALVARVRSDLGPVEVLVTVAGIIQVGPAEALSEQHFQDAIDTMLWGPVRLARAVLPEMRSRGYGRIGTVTSIGGKVAPPHLLAYAVAKFGAVGFSEGLAAELAGTGVTATTIVPGLMRTGSHERAHFVGDQGAEYAWFGPAASLPLLTMSAERAARKIVSAVLAGRPLVTLTPLAKIATRVHGLAPATTVRLLGLTNRLLPSAPPSSSHRQGDDAVPATLTGREARTTLSRPARAAVGALTVLGSRAARRHNERGQ</sequence>
<dbReference type="InterPro" id="IPR020904">
    <property type="entry name" value="Sc_DH/Rdtase_CS"/>
</dbReference>